<dbReference type="GO" id="GO:0016787">
    <property type="term" value="F:hydrolase activity"/>
    <property type="evidence" value="ECO:0007669"/>
    <property type="project" value="UniProtKB-KW"/>
</dbReference>
<keyword evidence="7" id="KW-1185">Reference proteome</keyword>
<dbReference type="PANTHER" id="PTHR42978:SF2">
    <property type="entry name" value="102 KBASES UNSTABLE REGION: FROM 1 TO 119443"/>
    <property type="match status" value="1"/>
</dbReference>
<dbReference type="PANTHER" id="PTHR42978">
    <property type="entry name" value="QUORUM-QUENCHING LACTONASE YTNP-RELATED-RELATED"/>
    <property type="match status" value="1"/>
</dbReference>
<evidence type="ECO:0000256" key="5">
    <source>
        <dbReference type="ARBA" id="ARBA00022833"/>
    </source>
</evidence>
<dbReference type="EMBL" id="LUGG01000011">
    <property type="protein sequence ID" value="OBZ71468.1"/>
    <property type="molecule type" value="Genomic_DNA"/>
</dbReference>
<organism evidence="6 7">
    <name type="scientific">Grifola frondosa</name>
    <name type="common">Maitake</name>
    <name type="synonym">Polyporus frondosus</name>
    <dbReference type="NCBI Taxonomy" id="5627"/>
    <lineage>
        <taxon>Eukaryota</taxon>
        <taxon>Fungi</taxon>
        <taxon>Dikarya</taxon>
        <taxon>Basidiomycota</taxon>
        <taxon>Agaricomycotina</taxon>
        <taxon>Agaricomycetes</taxon>
        <taxon>Polyporales</taxon>
        <taxon>Grifolaceae</taxon>
        <taxon>Grifola</taxon>
    </lineage>
</organism>
<dbReference type="InterPro" id="IPR036866">
    <property type="entry name" value="RibonucZ/Hydroxyglut_hydro"/>
</dbReference>
<name>A0A1C7M405_GRIFR</name>
<reference evidence="6 7" key="1">
    <citation type="submission" date="2016-03" db="EMBL/GenBank/DDBJ databases">
        <title>Whole genome sequencing of Grifola frondosa 9006-11.</title>
        <authorList>
            <person name="Min B."/>
            <person name="Park H."/>
            <person name="Kim J.-G."/>
            <person name="Cho H."/>
            <person name="Oh Y.-L."/>
            <person name="Kong W.-S."/>
            <person name="Choi I.-G."/>
        </authorList>
    </citation>
    <scope>NUCLEOTIDE SEQUENCE [LARGE SCALE GENOMIC DNA]</scope>
    <source>
        <strain evidence="6 7">9006-11</strain>
    </source>
</reference>
<keyword evidence="4" id="KW-0378">Hydrolase</keyword>
<evidence type="ECO:0000313" key="7">
    <source>
        <dbReference type="Proteomes" id="UP000092993"/>
    </source>
</evidence>
<evidence type="ECO:0000256" key="3">
    <source>
        <dbReference type="ARBA" id="ARBA00022723"/>
    </source>
</evidence>
<comment type="caution">
    <text evidence="6">The sequence shown here is derived from an EMBL/GenBank/DDBJ whole genome shotgun (WGS) entry which is preliminary data.</text>
</comment>
<evidence type="ECO:0000256" key="1">
    <source>
        <dbReference type="ARBA" id="ARBA00001947"/>
    </source>
</evidence>
<dbReference type="GO" id="GO:0046872">
    <property type="term" value="F:metal ion binding"/>
    <property type="evidence" value="ECO:0007669"/>
    <property type="project" value="UniProtKB-KW"/>
</dbReference>
<evidence type="ECO:0000256" key="4">
    <source>
        <dbReference type="ARBA" id="ARBA00022801"/>
    </source>
</evidence>
<dbReference type="InterPro" id="IPR051013">
    <property type="entry name" value="MBL_superfamily_lactonases"/>
</dbReference>
<dbReference type="STRING" id="5627.A0A1C7M405"/>
<evidence type="ECO:0000256" key="2">
    <source>
        <dbReference type="ARBA" id="ARBA00007749"/>
    </source>
</evidence>
<protein>
    <submittedName>
        <fullName evidence="6">Uncharacterized protein</fullName>
    </submittedName>
</protein>
<dbReference type="OrthoDB" id="10250730at2759"/>
<dbReference type="AlphaFoldDB" id="A0A1C7M405"/>
<evidence type="ECO:0000313" key="6">
    <source>
        <dbReference type="EMBL" id="OBZ71468.1"/>
    </source>
</evidence>
<keyword evidence="3" id="KW-0479">Metal-binding</keyword>
<keyword evidence="5" id="KW-0862">Zinc</keyword>
<gene>
    <name evidence="6" type="ORF">A0H81_08912</name>
</gene>
<accession>A0A1C7M405</accession>
<dbReference type="Proteomes" id="UP000092993">
    <property type="component" value="Unassembled WGS sequence"/>
</dbReference>
<dbReference type="Gene3D" id="3.60.15.10">
    <property type="entry name" value="Ribonuclease Z/Hydroxyacylglutathione hydrolase-like"/>
    <property type="match status" value="1"/>
</dbReference>
<comment type="cofactor">
    <cofactor evidence="1">
        <name>Zn(2+)</name>
        <dbReference type="ChEBI" id="CHEBI:29105"/>
    </cofactor>
</comment>
<comment type="similarity">
    <text evidence="2">Belongs to the metallo-beta-lactamase superfamily.</text>
</comment>
<proteinExistence type="inferred from homology"/>
<sequence length="278" mass="30091">MHSGYIRHIPAKDASGNVVMCSGEFIDGAIIFPLPFKRNIRPRSPHVGDIIAEAAYIHVSALEAGIIHLPLNLFAAGTAVNETSVCPSLAFSLLHSRSNTHLVFDLGVRRDMESHPPAVKAVIEKWTSISVPQSVDESLKNGGFDPADAPIARYNFTLPPLLSVWGDATAFPTPHLLSAKAAQSCSVMPADRTRFPTAANFNMSIGPFLRAYDGDDSLYRVDAIGHLAGYINVLARTSADGSWLYLAGDMAHDVHILTGEREMAFMMDPSGYTKTSRT</sequence>